<evidence type="ECO:0008006" key="3">
    <source>
        <dbReference type="Google" id="ProtNLM"/>
    </source>
</evidence>
<proteinExistence type="predicted"/>
<name>A0A1B0QZE2_SALEN</name>
<keyword evidence="2" id="KW-0614">Plasmid</keyword>
<protein>
    <recommendedName>
        <fullName evidence="3">Conjugal transfer protein TraB</fullName>
    </recommendedName>
</protein>
<dbReference type="AlphaFoldDB" id="A0A1B0QZE2"/>
<keyword evidence="1" id="KW-0472">Membrane</keyword>
<feature type="transmembrane region" description="Helical" evidence="1">
    <location>
        <begin position="12"/>
        <end position="37"/>
    </location>
</feature>
<organism evidence="2">
    <name type="scientific">Salmonella enteritidis</name>
    <dbReference type="NCBI Taxonomy" id="149539"/>
    <lineage>
        <taxon>Bacteria</taxon>
        <taxon>Pseudomonadati</taxon>
        <taxon>Pseudomonadota</taxon>
        <taxon>Gammaproteobacteria</taxon>
        <taxon>Enterobacterales</taxon>
        <taxon>Enterobacteriaceae</taxon>
        <taxon>Salmonella</taxon>
    </lineage>
</organism>
<sequence>MDIKKAWENKTVRLSVIGALLVVIVYIISQSIFSTPVKKEKKTQKKRHADQFVVR</sequence>
<reference evidence="2" key="1">
    <citation type="submission" date="2014-08" db="EMBL/GenBank/DDBJ databases">
        <title>High prevalence of clonal-related extended-spectrum cephalosporin-resistant Salmonella enterica serovar Enteritidis in Republic of Korea: a microbiological, molecular, and epidemiological study.</title>
        <authorList>
            <person name="Kim J.S."/>
            <person name="Jeon S.-E."/>
            <person name="Kim S.-J."/>
            <person name="Lee D.-Y."/>
            <person name="Chung G.T."/>
            <person name="Yoo C.-K."/>
            <person name="Kim J."/>
        </authorList>
    </citation>
    <scope>NUCLEOTIDE SEQUENCE</scope>
    <source>
        <strain evidence="2">SEN110055</strain>
        <plasmid evidence="2">pSEN110055</plasmid>
    </source>
</reference>
<keyword evidence="1" id="KW-0812">Transmembrane</keyword>
<geneLocation type="plasmid" evidence="2">
    <name>pSEN110055</name>
</geneLocation>
<gene>
    <name evidence="2" type="ORF">pSEN110055_273</name>
</gene>
<evidence type="ECO:0000256" key="1">
    <source>
        <dbReference type="SAM" id="Phobius"/>
    </source>
</evidence>
<accession>A0A1B0QZE2</accession>
<evidence type="ECO:0000313" key="2">
    <source>
        <dbReference type="EMBL" id="AKB10635.1"/>
    </source>
</evidence>
<keyword evidence="1" id="KW-1133">Transmembrane helix</keyword>
<dbReference type="EMBL" id="KM396300">
    <property type="protein sequence ID" value="AKB10635.1"/>
    <property type="molecule type" value="Genomic_DNA"/>
</dbReference>